<dbReference type="Proteomes" id="UP000654345">
    <property type="component" value="Unassembled WGS sequence"/>
</dbReference>
<dbReference type="PANTHER" id="PTHR21310">
    <property type="entry name" value="AMINOGLYCOSIDE PHOSPHOTRANSFERASE-RELATED-RELATED"/>
    <property type="match status" value="1"/>
</dbReference>
<dbReference type="SUPFAM" id="SSF56112">
    <property type="entry name" value="Protein kinase-like (PK-like)"/>
    <property type="match status" value="1"/>
</dbReference>
<feature type="domain" description="Aminoglycoside phosphotransferase" evidence="1">
    <location>
        <begin position="23"/>
        <end position="207"/>
    </location>
</feature>
<dbReference type="EMBL" id="BNJG01000002">
    <property type="protein sequence ID" value="GHO56547.1"/>
    <property type="molecule type" value="Genomic_DNA"/>
</dbReference>
<name>A0ABQ3UVW4_9CHLR</name>
<organism evidence="2 3">
    <name type="scientific">Ktedonobacter robiniae</name>
    <dbReference type="NCBI Taxonomy" id="2778365"/>
    <lineage>
        <taxon>Bacteria</taxon>
        <taxon>Bacillati</taxon>
        <taxon>Chloroflexota</taxon>
        <taxon>Ktedonobacteria</taxon>
        <taxon>Ktedonobacterales</taxon>
        <taxon>Ktedonobacteraceae</taxon>
        <taxon>Ktedonobacter</taxon>
    </lineage>
</organism>
<evidence type="ECO:0000313" key="3">
    <source>
        <dbReference type="Proteomes" id="UP000654345"/>
    </source>
</evidence>
<proteinExistence type="predicted"/>
<dbReference type="InterPro" id="IPR051678">
    <property type="entry name" value="AGP_Transferase"/>
</dbReference>
<protein>
    <recommendedName>
        <fullName evidence="1">Aminoglycoside phosphotransferase domain-containing protein</fullName>
    </recommendedName>
</protein>
<dbReference type="InterPro" id="IPR011009">
    <property type="entry name" value="Kinase-like_dom_sf"/>
</dbReference>
<dbReference type="InterPro" id="IPR002575">
    <property type="entry name" value="Aminoglycoside_PTrfase"/>
</dbReference>
<evidence type="ECO:0000259" key="1">
    <source>
        <dbReference type="Pfam" id="PF01636"/>
    </source>
</evidence>
<dbReference type="Gene3D" id="3.90.1200.10">
    <property type="match status" value="1"/>
</dbReference>
<comment type="caution">
    <text evidence="2">The sequence shown here is derived from an EMBL/GenBank/DDBJ whole genome shotgun (WGS) entry which is preliminary data.</text>
</comment>
<keyword evidence="3" id="KW-1185">Reference proteome</keyword>
<accession>A0ABQ3UVW4</accession>
<reference evidence="2 3" key="1">
    <citation type="journal article" date="2021" name="Int. J. Syst. Evol. Microbiol.">
        <title>Reticulibacter mediterranei gen. nov., sp. nov., within the new family Reticulibacteraceae fam. nov., and Ktedonospora formicarum gen. nov., sp. nov., Ktedonobacter robiniae sp. nov., Dictyobacter formicarum sp. nov. and Dictyobacter arantiisoli sp. nov., belonging to the class Ktedonobacteria.</title>
        <authorList>
            <person name="Yabe S."/>
            <person name="Zheng Y."/>
            <person name="Wang C.M."/>
            <person name="Sakai Y."/>
            <person name="Abe K."/>
            <person name="Yokota A."/>
            <person name="Donadio S."/>
            <person name="Cavaletti L."/>
            <person name="Monciardini P."/>
        </authorList>
    </citation>
    <scope>NUCLEOTIDE SEQUENCE [LARGE SCALE GENOMIC DNA]</scope>
    <source>
        <strain evidence="2 3">SOSP1-30</strain>
    </source>
</reference>
<dbReference type="RefSeq" id="WP_201373026.1">
    <property type="nucleotide sequence ID" value="NZ_BNJG01000002.1"/>
</dbReference>
<sequence>MSHEHLDPHAILETLGLFDITVVAPVHGGTDTAIWRVEKAGTVYALRVFQKGEGDDCQREQVIMQAALAAGLPVPQVHAMGKWHDFPALLLSWLPGRPVAEELRAHPWRAWSLGLLFGQMQATIHTLAAPEVLCQQPEAWINWSGPDERLLQERLHREKQQALTLLHLDYHPLNVLTDGNKITAVLDWRNALSGDPRADAARTVSILRYASLGRRSILELLVLRIFEAGWRRGYEQKRGALGDMNLFYAWASVVMERDLATKLTQNELSLIHQWTLKWKKRIGCL</sequence>
<dbReference type="Pfam" id="PF01636">
    <property type="entry name" value="APH"/>
    <property type="match status" value="1"/>
</dbReference>
<evidence type="ECO:0000313" key="2">
    <source>
        <dbReference type="EMBL" id="GHO56547.1"/>
    </source>
</evidence>
<gene>
    <name evidence="2" type="ORF">KSB_50220</name>
</gene>